<dbReference type="NCBIfam" id="TIGR02937">
    <property type="entry name" value="sigma70-ECF"/>
    <property type="match status" value="1"/>
</dbReference>
<dbReference type="InterPro" id="IPR000838">
    <property type="entry name" value="RNA_pol_sigma70_ECF_CS"/>
</dbReference>
<dbReference type="PANTHER" id="PTHR43133">
    <property type="entry name" value="RNA POLYMERASE ECF-TYPE SIGMA FACTO"/>
    <property type="match status" value="1"/>
</dbReference>
<dbReference type="Gene3D" id="1.10.1740.10">
    <property type="match status" value="1"/>
</dbReference>
<keyword evidence="10" id="KW-1185">Reference proteome</keyword>
<name>A0ABV5ALX5_9BACL</name>
<dbReference type="Proteomes" id="UP001579974">
    <property type="component" value="Unassembled WGS sequence"/>
</dbReference>
<dbReference type="Pfam" id="PF08281">
    <property type="entry name" value="Sigma70_r4_2"/>
    <property type="match status" value="1"/>
</dbReference>
<dbReference type="Pfam" id="PF04542">
    <property type="entry name" value="Sigma70_r2"/>
    <property type="match status" value="1"/>
</dbReference>
<protein>
    <recommendedName>
        <fullName evidence="6">RNA polymerase sigma factor</fullName>
    </recommendedName>
</protein>
<feature type="domain" description="RNA polymerase sigma factor 70 region 4 type 2" evidence="8">
    <location>
        <begin position="107"/>
        <end position="158"/>
    </location>
</feature>
<accession>A0ABV5ALX5</accession>
<comment type="caution">
    <text evidence="9">The sequence shown here is derived from an EMBL/GenBank/DDBJ whole genome shotgun (WGS) entry which is preliminary data.</text>
</comment>
<evidence type="ECO:0000256" key="3">
    <source>
        <dbReference type="ARBA" id="ARBA00023082"/>
    </source>
</evidence>
<reference evidence="9 10" key="1">
    <citation type="journal article" date="2024" name="Int. J. Mol. Sci.">
        <title>Exploration of Alicyclobacillus spp. Genome in Search of Antibiotic Resistance.</title>
        <authorList>
            <person name="Bucka-Kolendo J."/>
            <person name="Kiousi D.E."/>
            <person name="Dekowska A."/>
            <person name="Mikolajczuk-Szczyrba A."/>
            <person name="Karadedos D.M."/>
            <person name="Michael P."/>
            <person name="Galanis A."/>
            <person name="Sokolowska B."/>
        </authorList>
    </citation>
    <scope>NUCLEOTIDE SEQUENCE [LARGE SCALE GENOMIC DNA]</scope>
    <source>
        <strain evidence="9 10">KKP 3000</strain>
    </source>
</reference>
<evidence type="ECO:0000259" key="7">
    <source>
        <dbReference type="Pfam" id="PF04542"/>
    </source>
</evidence>
<gene>
    <name evidence="9" type="ORF">KKP3000_003536</name>
</gene>
<dbReference type="RefSeq" id="WP_275473990.1">
    <property type="nucleotide sequence ID" value="NZ_CP162940.1"/>
</dbReference>
<dbReference type="InterPro" id="IPR013324">
    <property type="entry name" value="RNA_pol_sigma_r3/r4-like"/>
</dbReference>
<dbReference type="CDD" id="cd06171">
    <property type="entry name" value="Sigma70_r4"/>
    <property type="match status" value="1"/>
</dbReference>
<dbReference type="InterPro" id="IPR014284">
    <property type="entry name" value="RNA_pol_sigma-70_dom"/>
</dbReference>
<dbReference type="EMBL" id="JBDXSU010000054">
    <property type="protein sequence ID" value="MFB5193243.1"/>
    <property type="molecule type" value="Genomic_DNA"/>
</dbReference>
<dbReference type="SUPFAM" id="SSF88946">
    <property type="entry name" value="Sigma2 domain of RNA polymerase sigma factors"/>
    <property type="match status" value="1"/>
</dbReference>
<evidence type="ECO:0000256" key="5">
    <source>
        <dbReference type="ARBA" id="ARBA00023163"/>
    </source>
</evidence>
<evidence type="ECO:0000256" key="6">
    <source>
        <dbReference type="RuleBase" id="RU000716"/>
    </source>
</evidence>
<dbReference type="InterPro" id="IPR039425">
    <property type="entry name" value="RNA_pol_sigma-70-like"/>
</dbReference>
<proteinExistence type="inferred from homology"/>
<evidence type="ECO:0000259" key="8">
    <source>
        <dbReference type="Pfam" id="PF08281"/>
    </source>
</evidence>
<evidence type="ECO:0000256" key="4">
    <source>
        <dbReference type="ARBA" id="ARBA00023125"/>
    </source>
</evidence>
<keyword evidence="2 6" id="KW-0805">Transcription regulation</keyword>
<dbReference type="Gene3D" id="1.10.10.10">
    <property type="entry name" value="Winged helix-like DNA-binding domain superfamily/Winged helix DNA-binding domain"/>
    <property type="match status" value="1"/>
</dbReference>
<dbReference type="SUPFAM" id="SSF88659">
    <property type="entry name" value="Sigma3 and sigma4 domains of RNA polymerase sigma factors"/>
    <property type="match status" value="1"/>
</dbReference>
<dbReference type="InterPro" id="IPR036388">
    <property type="entry name" value="WH-like_DNA-bd_sf"/>
</dbReference>
<evidence type="ECO:0000313" key="10">
    <source>
        <dbReference type="Proteomes" id="UP001579974"/>
    </source>
</evidence>
<dbReference type="PROSITE" id="PS01063">
    <property type="entry name" value="SIGMA70_ECF"/>
    <property type="match status" value="1"/>
</dbReference>
<keyword evidence="3 6" id="KW-0731">Sigma factor</keyword>
<comment type="similarity">
    <text evidence="1 6">Belongs to the sigma-70 factor family. ECF subfamily.</text>
</comment>
<evidence type="ECO:0000256" key="2">
    <source>
        <dbReference type="ARBA" id="ARBA00023015"/>
    </source>
</evidence>
<dbReference type="PANTHER" id="PTHR43133:SF51">
    <property type="entry name" value="RNA POLYMERASE SIGMA FACTOR"/>
    <property type="match status" value="1"/>
</dbReference>
<keyword evidence="5 6" id="KW-0804">Transcription</keyword>
<dbReference type="InterPro" id="IPR007627">
    <property type="entry name" value="RNA_pol_sigma70_r2"/>
</dbReference>
<dbReference type="InterPro" id="IPR013249">
    <property type="entry name" value="RNA_pol_sigma70_r4_t2"/>
</dbReference>
<organism evidence="9 10">
    <name type="scientific">Alicyclobacillus fastidiosus</name>
    <dbReference type="NCBI Taxonomy" id="392011"/>
    <lineage>
        <taxon>Bacteria</taxon>
        <taxon>Bacillati</taxon>
        <taxon>Bacillota</taxon>
        <taxon>Bacilli</taxon>
        <taxon>Bacillales</taxon>
        <taxon>Alicyclobacillaceae</taxon>
        <taxon>Alicyclobacillus</taxon>
    </lineage>
</organism>
<evidence type="ECO:0000256" key="1">
    <source>
        <dbReference type="ARBA" id="ARBA00010641"/>
    </source>
</evidence>
<sequence>MTNPISESEARKIFIENKDFIYKTVYLFTRSRAVADDITQETFIRAFKNYNSYDQSKPIRPWLYKIAINVARNTVRSGKWKLVYGDIPETPVPSADNSLYQSEERKQLIEEIYKLSLKMRQVVILHYFNELTIPEVADVLNIPVGTCKSRLNLALATLRKSMRSDQFLFKLDGGTL</sequence>
<feature type="domain" description="RNA polymerase sigma-70 region 2" evidence="7">
    <location>
        <begin position="16"/>
        <end position="80"/>
    </location>
</feature>
<evidence type="ECO:0000313" key="9">
    <source>
        <dbReference type="EMBL" id="MFB5193243.1"/>
    </source>
</evidence>
<dbReference type="InterPro" id="IPR013325">
    <property type="entry name" value="RNA_pol_sigma_r2"/>
</dbReference>
<keyword evidence="4 6" id="KW-0238">DNA-binding</keyword>